<dbReference type="Pfam" id="PF12796">
    <property type="entry name" value="Ank_2"/>
    <property type="match status" value="1"/>
</dbReference>
<proteinExistence type="predicted"/>
<dbReference type="InterPro" id="IPR001763">
    <property type="entry name" value="Rhodanese-like_dom"/>
</dbReference>
<dbReference type="PROSITE" id="PS50297">
    <property type="entry name" value="ANK_REP_REGION"/>
    <property type="match status" value="2"/>
</dbReference>
<organism evidence="5 6">
    <name type="scientific">Uliginosibacterium paludis</name>
    <dbReference type="NCBI Taxonomy" id="1615952"/>
    <lineage>
        <taxon>Bacteria</taxon>
        <taxon>Pseudomonadati</taxon>
        <taxon>Pseudomonadota</taxon>
        <taxon>Betaproteobacteria</taxon>
        <taxon>Rhodocyclales</taxon>
        <taxon>Zoogloeaceae</taxon>
        <taxon>Uliginosibacterium</taxon>
    </lineage>
</organism>
<sequence length="272" mass="28743">MSPSFIRIPAPRAAAMLREHRRGESAELALFDSRDRTSFDRGHIEGARFLSDANFGEIISTLPRSTPVLIYCFRGNASQTWAGMFADFRFGEVYSVDGGYDALAAALTLPETAPFPSTKSTSQALGSFLAARGFSGSDIDAAGEHGLTPLMHAAWRGEEALLRELLSLGASPLSRNADGNTALWLACVGANGACVRALAEAGVLLDSRNDTGATALMYCASSGKADMLALLLSLGADPLVRNFDDARAVDLCSTLDCLKLLRHTADLPLAAG</sequence>
<dbReference type="Pfam" id="PF00581">
    <property type="entry name" value="Rhodanese"/>
    <property type="match status" value="1"/>
</dbReference>
<feature type="domain" description="Rhodanese" evidence="4">
    <location>
        <begin position="24"/>
        <end position="112"/>
    </location>
</feature>
<keyword evidence="2 3" id="KW-0040">ANK repeat</keyword>
<dbReference type="InterPro" id="IPR002110">
    <property type="entry name" value="Ankyrin_rpt"/>
</dbReference>
<dbReference type="InterPro" id="IPR036873">
    <property type="entry name" value="Rhodanese-like_dom_sf"/>
</dbReference>
<feature type="repeat" description="ANK" evidence="3">
    <location>
        <begin position="211"/>
        <end position="243"/>
    </location>
</feature>
<dbReference type="RefSeq" id="WP_345927189.1">
    <property type="nucleotide sequence ID" value="NZ_JBDIVF010000003.1"/>
</dbReference>
<dbReference type="InterPro" id="IPR036770">
    <property type="entry name" value="Ankyrin_rpt-contain_sf"/>
</dbReference>
<reference evidence="5 6" key="1">
    <citation type="submission" date="2024-07" db="EMBL/GenBank/DDBJ databases">
        <title>Uliginosibacterium paludis KCTC:42655.</title>
        <authorList>
            <person name="Kim M.K."/>
        </authorList>
    </citation>
    <scope>NUCLEOTIDE SEQUENCE [LARGE SCALE GENOMIC DNA]</scope>
    <source>
        <strain evidence="5 6">KCTC 42655</strain>
    </source>
</reference>
<dbReference type="SUPFAM" id="SSF52821">
    <property type="entry name" value="Rhodanese/Cell cycle control phosphatase"/>
    <property type="match status" value="1"/>
</dbReference>
<gene>
    <name evidence="5" type="ORF">ABVT11_02965</name>
</gene>
<name>A0ABV2CLJ1_9RHOO</name>
<dbReference type="SUPFAM" id="SSF48403">
    <property type="entry name" value="Ankyrin repeat"/>
    <property type="match status" value="1"/>
</dbReference>
<dbReference type="PROSITE" id="PS50088">
    <property type="entry name" value="ANK_REPEAT"/>
    <property type="match status" value="2"/>
</dbReference>
<evidence type="ECO:0000313" key="5">
    <source>
        <dbReference type="EMBL" id="MET1488775.1"/>
    </source>
</evidence>
<evidence type="ECO:0000256" key="2">
    <source>
        <dbReference type="ARBA" id="ARBA00023043"/>
    </source>
</evidence>
<dbReference type="PANTHER" id="PTHR24173:SF74">
    <property type="entry name" value="ANKYRIN REPEAT DOMAIN-CONTAINING PROTEIN 16"/>
    <property type="match status" value="1"/>
</dbReference>
<dbReference type="Gene3D" id="3.40.250.10">
    <property type="entry name" value="Rhodanese-like domain"/>
    <property type="match status" value="1"/>
</dbReference>
<dbReference type="PROSITE" id="PS50206">
    <property type="entry name" value="RHODANESE_3"/>
    <property type="match status" value="1"/>
</dbReference>
<protein>
    <submittedName>
        <fullName evidence="5">Ankyrin repeat domain-containing protein</fullName>
    </submittedName>
</protein>
<dbReference type="Proteomes" id="UP001548590">
    <property type="component" value="Unassembled WGS sequence"/>
</dbReference>
<comment type="caution">
    <text evidence="5">The sequence shown here is derived from an EMBL/GenBank/DDBJ whole genome shotgun (WGS) entry which is preliminary data.</text>
</comment>
<keyword evidence="6" id="KW-1185">Reference proteome</keyword>
<evidence type="ECO:0000256" key="1">
    <source>
        <dbReference type="ARBA" id="ARBA00022737"/>
    </source>
</evidence>
<dbReference type="SMART" id="SM00450">
    <property type="entry name" value="RHOD"/>
    <property type="match status" value="1"/>
</dbReference>
<keyword evidence="1" id="KW-0677">Repeat</keyword>
<evidence type="ECO:0000256" key="3">
    <source>
        <dbReference type="PROSITE-ProRule" id="PRU00023"/>
    </source>
</evidence>
<dbReference type="PANTHER" id="PTHR24173">
    <property type="entry name" value="ANKYRIN REPEAT CONTAINING"/>
    <property type="match status" value="1"/>
</dbReference>
<dbReference type="EMBL" id="JBEWLZ010000001">
    <property type="protein sequence ID" value="MET1488775.1"/>
    <property type="molecule type" value="Genomic_DNA"/>
</dbReference>
<dbReference type="SMART" id="SM00248">
    <property type="entry name" value="ANK"/>
    <property type="match status" value="3"/>
</dbReference>
<feature type="repeat" description="ANK" evidence="3">
    <location>
        <begin position="145"/>
        <end position="177"/>
    </location>
</feature>
<accession>A0ABV2CLJ1</accession>
<evidence type="ECO:0000259" key="4">
    <source>
        <dbReference type="PROSITE" id="PS50206"/>
    </source>
</evidence>
<evidence type="ECO:0000313" key="6">
    <source>
        <dbReference type="Proteomes" id="UP001548590"/>
    </source>
</evidence>
<dbReference type="Gene3D" id="1.25.40.20">
    <property type="entry name" value="Ankyrin repeat-containing domain"/>
    <property type="match status" value="1"/>
</dbReference>